<reference evidence="1" key="1">
    <citation type="submission" date="2018-05" db="EMBL/GenBank/DDBJ databases">
        <authorList>
            <person name="Lanie J.A."/>
            <person name="Ng W.-L."/>
            <person name="Kazmierczak K.M."/>
            <person name="Andrzejewski T.M."/>
            <person name="Davidsen T.M."/>
            <person name="Wayne K.J."/>
            <person name="Tettelin H."/>
            <person name="Glass J.I."/>
            <person name="Rusch D."/>
            <person name="Podicherti R."/>
            <person name="Tsui H.-C.T."/>
            <person name="Winkler M.E."/>
        </authorList>
    </citation>
    <scope>NUCLEOTIDE SEQUENCE</scope>
</reference>
<proteinExistence type="predicted"/>
<feature type="non-terminal residue" evidence="1">
    <location>
        <position position="1"/>
    </location>
</feature>
<dbReference type="EMBL" id="UINC01145473">
    <property type="protein sequence ID" value="SVD35625.1"/>
    <property type="molecule type" value="Genomic_DNA"/>
</dbReference>
<gene>
    <name evidence="1" type="ORF">METZ01_LOCUS388479</name>
</gene>
<organism evidence="1">
    <name type="scientific">marine metagenome</name>
    <dbReference type="NCBI Taxonomy" id="408172"/>
    <lineage>
        <taxon>unclassified sequences</taxon>
        <taxon>metagenomes</taxon>
        <taxon>ecological metagenomes</taxon>
    </lineage>
</organism>
<dbReference type="AlphaFoldDB" id="A0A382UP98"/>
<evidence type="ECO:0000313" key="1">
    <source>
        <dbReference type="EMBL" id="SVD35625.1"/>
    </source>
</evidence>
<name>A0A382UP98_9ZZZZ</name>
<protein>
    <submittedName>
        <fullName evidence="1">Uncharacterized protein</fullName>
    </submittedName>
</protein>
<accession>A0A382UP98</accession>
<sequence length="29" mass="3307">YLGIEVGNAEERPTWNPESYARIVSDRSP</sequence>